<proteinExistence type="predicted"/>
<dbReference type="PANTHER" id="PTHR37984">
    <property type="entry name" value="PROTEIN CBG26694"/>
    <property type="match status" value="1"/>
</dbReference>
<dbReference type="PANTHER" id="PTHR37984:SF5">
    <property type="entry name" value="PROTEIN NYNRIN-LIKE"/>
    <property type="match status" value="1"/>
</dbReference>
<dbReference type="InterPro" id="IPR012337">
    <property type="entry name" value="RNaseH-like_sf"/>
</dbReference>
<dbReference type="FunFam" id="1.10.340.70:FF:000001">
    <property type="entry name" value="Retrovirus-related Pol polyprotein from transposon gypsy-like Protein"/>
    <property type="match status" value="1"/>
</dbReference>
<dbReference type="eggNOG" id="KOG0017">
    <property type="taxonomic scope" value="Eukaryota"/>
</dbReference>
<evidence type="ECO:0000313" key="3">
    <source>
        <dbReference type="EnsemblMetazoa" id="SMAR001826-PA"/>
    </source>
</evidence>
<reference evidence="3" key="2">
    <citation type="submission" date="2015-02" db="UniProtKB">
        <authorList>
            <consortium name="EnsemblMetazoa"/>
        </authorList>
    </citation>
    <scope>IDENTIFICATION</scope>
</reference>
<dbReference type="Pfam" id="PF17921">
    <property type="entry name" value="Integrase_H2C2"/>
    <property type="match status" value="1"/>
</dbReference>
<dbReference type="PhylomeDB" id="T1ILJ7"/>
<dbReference type="STRING" id="126957.T1ILJ7"/>
<feature type="domain" description="Integrase zinc-binding" evidence="2">
    <location>
        <begin position="53"/>
        <end position="111"/>
    </location>
</feature>
<dbReference type="Proteomes" id="UP000014500">
    <property type="component" value="Unassembled WGS sequence"/>
</dbReference>
<evidence type="ECO:0000259" key="2">
    <source>
        <dbReference type="Pfam" id="PF17921"/>
    </source>
</evidence>
<dbReference type="EC" id="2.7.7.49" evidence="1"/>
<protein>
    <recommendedName>
        <fullName evidence="1">RNA-directed DNA polymerase</fullName>
        <ecNumber evidence="1">2.7.7.49</ecNumber>
    </recommendedName>
</protein>
<dbReference type="Gene3D" id="1.10.340.70">
    <property type="match status" value="1"/>
</dbReference>
<dbReference type="AlphaFoldDB" id="T1ILJ7"/>
<dbReference type="SUPFAM" id="SSF53098">
    <property type="entry name" value="Ribonuclease H-like"/>
    <property type="match status" value="1"/>
</dbReference>
<dbReference type="InterPro" id="IPR036397">
    <property type="entry name" value="RNaseH_sf"/>
</dbReference>
<dbReference type="InterPro" id="IPR041588">
    <property type="entry name" value="Integrase_H2C2"/>
</dbReference>
<evidence type="ECO:0000256" key="1">
    <source>
        <dbReference type="ARBA" id="ARBA00012493"/>
    </source>
</evidence>
<dbReference type="GO" id="GO:0003964">
    <property type="term" value="F:RNA-directed DNA polymerase activity"/>
    <property type="evidence" value="ECO:0007669"/>
    <property type="project" value="UniProtKB-EC"/>
</dbReference>
<organism evidence="3 4">
    <name type="scientific">Strigamia maritima</name>
    <name type="common">European centipede</name>
    <name type="synonym">Geophilus maritimus</name>
    <dbReference type="NCBI Taxonomy" id="126957"/>
    <lineage>
        <taxon>Eukaryota</taxon>
        <taxon>Metazoa</taxon>
        <taxon>Ecdysozoa</taxon>
        <taxon>Arthropoda</taxon>
        <taxon>Myriapoda</taxon>
        <taxon>Chilopoda</taxon>
        <taxon>Pleurostigmophora</taxon>
        <taxon>Geophilomorpha</taxon>
        <taxon>Linotaeniidae</taxon>
        <taxon>Strigamia</taxon>
    </lineage>
</organism>
<dbReference type="EnsemblMetazoa" id="SMAR001826-RA">
    <property type="protein sequence ID" value="SMAR001826-PA"/>
    <property type="gene ID" value="SMAR001826"/>
</dbReference>
<dbReference type="GO" id="GO:0003676">
    <property type="term" value="F:nucleic acid binding"/>
    <property type="evidence" value="ECO:0007669"/>
    <property type="project" value="InterPro"/>
</dbReference>
<keyword evidence="4" id="KW-1185">Reference proteome</keyword>
<sequence length="340" mass="39351">MLNLELFQKKYHKPKGFKNLVQKYSLDGEMLVFFFPTDDEEIEETGNGFKAVIPPSLRRRVLFACHGHLMSGHFGISKTAHRTRLLYHWKGLRKELRKYVRDCQHCQQYKPVQKKPTARDYTPHNMTAPWETMALNLMGPKPAGKNQLRWLLIIIDHCTKYVELFALRKATGTNIAEKDFKYCLSPNYSAKFWALLIEKCPKLLCPFIYLIYYYVVLVRAPSLPRFLLFVISISPVLCRHGNPKKILSDNGPQFISKNFTRTLISPYHPQANPTERANRNLKMLIAIFTDVHTNWPRYIHDFAFASRTALSEATGHTTLFLNTGRIIPPPWGPRLIGFAG</sequence>
<reference evidence="4" key="1">
    <citation type="submission" date="2011-05" db="EMBL/GenBank/DDBJ databases">
        <authorList>
            <person name="Richards S.R."/>
            <person name="Qu J."/>
            <person name="Jiang H."/>
            <person name="Jhangiani S.N."/>
            <person name="Agravi P."/>
            <person name="Goodspeed R."/>
            <person name="Gross S."/>
            <person name="Mandapat C."/>
            <person name="Jackson L."/>
            <person name="Mathew T."/>
            <person name="Pu L."/>
            <person name="Thornton R."/>
            <person name="Saada N."/>
            <person name="Wilczek-Boney K.B."/>
            <person name="Lee S."/>
            <person name="Kovar C."/>
            <person name="Wu Y."/>
            <person name="Scherer S.E."/>
            <person name="Worley K.C."/>
            <person name="Muzny D.M."/>
            <person name="Gibbs R."/>
        </authorList>
    </citation>
    <scope>NUCLEOTIDE SEQUENCE</scope>
    <source>
        <strain evidence="4">Brora</strain>
    </source>
</reference>
<dbReference type="Gene3D" id="3.30.420.10">
    <property type="entry name" value="Ribonuclease H-like superfamily/Ribonuclease H"/>
    <property type="match status" value="2"/>
</dbReference>
<dbReference type="EMBL" id="AFFK01016349">
    <property type="status" value="NOT_ANNOTATED_CDS"/>
    <property type="molecule type" value="Genomic_DNA"/>
</dbReference>
<dbReference type="InterPro" id="IPR050951">
    <property type="entry name" value="Retrovirus_Pol_polyprotein"/>
</dbReference>
<name>T1ILJ7_STRMM</name>
<accession>T1ILJ7</accession>
<evidence type="ECO:0000313" key="4">
    <source>
        <dbReference type="Proteomes" id="UP000014500"/>
    </source>
</evidence>
<dbReference type="HOGENOM" id="CLU_000384_6_5_1"/>